<comment type="subcellular location">
    <subcellularLocation>
        <location evidence="2">Cell envelope</location>
    </subcellularLocation>
</comment>
<feature type="binding site" evidence="7">
    <location>
        <position position="68"/>
    </location>
    <ligand>
        <name>Fe cation</name>
        <dbReference type="ChEBI" id="CHEBI:24875"/>
    </ligand>
</feature>
<evidence type="ECO:0000313" key="9">
    <source>
        <dbReference type="EMBL" id="PAK77968.1"/>
    </source>
</evidence>
<dbReference type="PANTHER" id="PTHR42958:SF4">
    <property type="entry name" value="HYDROGENASE EXPRESSION_FORMATION PROTEIN HUPK"/>
    <property type="match status" value="1"/>
</dbReference>
<dbReference type="SUPFAM" id="SSF56762">
    <property type="entry name" value="HydB/Nqo4-like"/>
    <property type="match status" value="1"/>
</dbReference>
<keyword evidence="4 7" id="KW-0533">Nickel</keyword>
<dbReference type="PANTHER" id="PTHR42958">
    <property type="entry name" value="HYDROGENASE-2 LARGE CHAIN"/>
    <property type="match status" value="1"/>
</dbReference>
<evidence type="ECO:0000313" key="10">
    <source>
        <dbReference type="Proteomes" id="UP000216151"/>
    </source>
</evidence>
<comment type="caution">
    <text evidence="9">The sequence shown here is derived from an EMBL/GenBank/DDBJ whole genome shotgun (WGS) entry which is preliminary data.</text>
</comment>
<dbReference type="PROSITE" id="PS00507">
    <property type="entry name" value="NI_HGENASE_L_1"/>
    <property type="match status" value="1"/>
</dbReference>
<feature type="binding site" evidence="7">
    <location>
        <position position="68"/>
    </location>
    <ligand>
        <name>Ni(2+)</name>
        <dbReference type="ChEBI" id="CHEBI:49786"/>
    </ligand>
</feature>
<dbReference type="GO" id="GO:0008901">
    <property type="term" value="F:ferredoxin hydrogenase activity"/>
    <property type="evidence" value="ECO:0007669"/>
    <property type="project" value="InterPro"/>
</dbReference>
<keyword evidence="7" id="KW-0408">Iron</keyword>
<dbReference type="GO" id="GO:0016151">
    <property type="term" value="F:nickel cation binding"/>
    <property type="evidence" value="ECO:0007669"/>
    <property type="project" value="InterPro"/>
</dbReference>
<comment type="similarity">
    <text evidence="3 8">Belongs to the [NiFe]/[NiFeSe] hydrogenase large subunit family.</text>
</comment>
<feature type="binding site" evidence="7">
    <location>
        <position position="488"/>
    </location>
    <ligand>
        <name>Fe cation</name>
        <dbReference type="ChEBI" id="CHEBI:24875"/>
    </ligand>
</feature>
<name>A0A269XXG4_9PROT</name>
<dbReference type="InterPro" id="IPR050867">
    <property type="entry name" value="NiFe/NiFeSe_hydrgnase_LSU"/>
</dbReference>
<protein>
    <submittedName>
        <fullName evidence="9">HupV protein</fullName>
    </submittedName>
</protein>
<dbReference type="EMBL" id="NCXK01000009">
    <property type="protein sequence ID" value="PAK77968.1"/>
    <property type="molecule type" value="Genomic_DNA"/>
</dbReference>
<dbReference type="InterPro" id="IPR001501">
    <property type="entry name" value="Ni-dep_hyd_lsu"/>
</dbReference>
<evidence type="ECO:0000256" key="5">
    <source>
        <dbReference type="ARBA" id="ARBA00022723"/>
    </source>
</evidence>
<evidence type="ECO:0000256" key="3">
    <source>
        <dbReference type="ARBA" id="ARBA00009292"/>
    </source>
</evidence>
<dbReference type="InterPro" id="IPR018194">
    <property type="entry name" value="Ni-dep_hyd_lsu_Ni_BS"/>
</dbReference>
<feature type="binding site" evidence="7">
    <location>
        <position position="46"/>
    </location>
    <ligand>
        <name>Mg(2+)</name>
        <dbReference type="ChEBI" id="CHEBI:18420"/>
    </ligand>
</feature>
<evidence type="ECO:0000256" key="6">
    <source>
        <dbReference type="ARBA" id="ARBA00023002"/>
    </source>
</evidence>
<organism evidence="9 10">
    <name type="scientific">Acetobacter fabarum</name>
    <dbReference type="NCBI Taxonomy" id="483199"/>
    <lineage>
        <taxon>Bacteria</taxon>
        <taxon>Pseudomonadati</taxon>
        <taxon>Pseudomonadota</taxon>
        <taxon>Alphaproteobacteria</taxon>
        <taxon>Acetobacterales</taxon>
        <taxon>Acetobacteraceae</taxon>
        <taxon>Acetobacter</taxon>
    </lineage>
</organism>
<feature type="binding site" evidence="7">
    <location>
        <position position="65"/>
    </location>
    <ligand>
        <name>Ni(2+)</name>
        <dbReference type="ChEBI" id="CHEBI:49786"/>
    </ligand>
</feature>
<dbReference type="GO" id="GO:0030313">
    <property type="term" value="C:cell envelope"/>
    <property type="evidence" value="ECO:0007669"/>
    <property type="project" value="UniProtKB-SubCell"/>
</dbReference>
<dbReference type="AlphaFoldDB" id="A0A269XXG4"/>
<gene>
    <name evidence="9" type="ORF">B8X00_08240</name>
</gene>
<accession>A0A269XXG4</accession>
<proteinExistence type="inferred from homology"/>
<dbReference type="PROSITE" id="PS00508">
    <property type="entry name" value="NI_HGENASE_L_2"/>
    <property type="match status" value="1"/>
</dbReference>
<keyword evidence="10" id="KW-1185">Reference proteome</keyword>
<keyword evidence="5 7" id="KW-0479">Metal-binding</keyword>
<dbReference type="InterPro" id="IPR029014">
    <property type="entry name" value="NiFe-Hase_large"/>
</dbReference>
<feature type="binding site" evidence="7">
    <location>
        <position position="491"/>
    </location>
    <ligand>
        <name>Mg(2+)</name>
        <dbReference type="ChEBI" id="CHEBI:18420"/>
    </ligand>
</feature>
<evidence type="ECO:0000256" key="2">
    <source>
        <dbReference type="ARBA" id="ARBA00004196"/>
    </source>
</evidence>
<comment type="cofactor">
    <cofactor evidence="1 7">
        <name>Ni(2+)</name>
        <dbReference type="ChEBI" id="CHEBI:49786"/>
    </cofactor>
</comment>
<keyword evidence="7" id="KW-0460">Magnesium</keyword>
<evidence type="ECO:0000256" key="7">
    <source>
        <dbReference type="PIRSR" id="PIRSR601501-1"/>
    </source>
</evidence>
<dbReference type="Gene3D" id="1.10.645.10">
    <property type="entry name" value="Cytochrome-c3 Hydrogenase, chain B"/>
    <property type="match status" value="1"/>
</dbReference>
<dbReference type="OrthoDB" id="9761717at2"/>
<dbReference type="Proteomes" id="UP000216151">
    <property type="component" value="Unassembled WGS sequence"/>
</dbReference>
<feature type="binding site" evidence="7">
    <location>
        <position position="436"/>
    </location>
    <ligand>
        <name>Mg(2+)</name>
        <dbReference type="ChEBI" id="CHEBI:18420"/>
    </ligand>
</feature>
<comment type="cofactor">
    <cofactor evidence="7">
        <name>Fe cation</name>
        <dbReference type="ChEBI" id="CHEBI:24875"/>
    </cofactor>
</comment>
<evidence type="ECO:0000256" key="4">
    <source>
        <dbReference type="ARBA" id="ARBA00022596"/>
    </source>
</evidence>
<sequence length="491" mass="54060">MVEQTKTRLVAGPFNRVEGDLEVRLDVVGHKVERAWVNAPLFRGIERVLEGRTPMDALVIAPRICGICSVSQSHAAALALGGVMGMVPTHNGQLATNLILATENLADHLTHFHLFFMPDFARPDYEGRPWYPRAYERFAALRGSAVRGILQTRALALHVMGILAGHWPHTLAIQPGGLSRGVEKQECTRLLGILGGVRAALEDSLFGTRLEDVAALSTPQDLRHWRDKQNGSDFGLFLQIAQDLALQHSGRSYDRFLSFGAYPGFESDPRQRHWRSGIFESGAVRALNIQEVREDHTFSHMAQAPQPLPPFEGTTEPHMREDASYTWCKAPRMAGLPCETGALARQLMAGQPLVRALVADHGGNVLSRVVARLVEVARLVPLMEQWVRALRPGEPWCHAQPGTVPDGRAIGMTEAARGALGHWLCVEKGLISRYQIIAPTTWNFSPRDSAGVEGPLEYALRGAPVKEGEQTPLSVQHIVRSFDPCMACTVH</sequence>
<feature type="binding site" evidence="7">
    <location>
        <position position="485"/>
    </location>
    <ligand>
        <name>Ni(2+)</name>
        <dbReference type="ChEBI" id="CHEBI:49786"/>
    </ligand>
</feature>
<evidence type="ECO:0000256" key="1">
    <source>
        <dbReference type="ARBA" id="ARBA00001967"/>
    </source>
</evidence>
<evidence type="ECO:0000256" key="8">
    <source>
        <dbReference type="RuleBase" id="RU003896"/>
    </source>
</evidence>
<dbReference type="Pfam" id="PF00374">
    <property type="entry name" value="NiFeSe_Hases"/>
    <property type="match status" value="2"/>
</dbReference>
<dbReference type="RefSeq" id="WP_095349794.1">
    <property type="nucleotide sequence ID" value="NZ_JBDNMF010000019.1"/>
</dbReference>
<reference evidence="9 10" key="1">
    <citation type="submission" date="2017-04" db="EMBL/GenBank/DDBJ databases">
        <title>Kefir bacterial isolates.</title>
        <authorList>
            <person name="Kim Y."/>
            <person name="Blasche S."/>
            <person name="Patil K.R."/>
        </authorList>
    </citation>
    <scope>NUCLEOTIDE SEQUENCE [LARGE SCALE GENOMIC DNA]</scope>
    <source>
        <strain evidence="9 10">KR</strain>
    </source>
</reference>
<keyword evidence="6 8" id="KW-0560">Oxidoreductase</keyword>